<dbReference type="CDD" id="cd09603">
    <property type="entry name" value="M1_APN_like"/>
    <property type="match status" value="1"/>
</dbReference>
<dbReference type="SUPFAM" id="SSF63737">
    <property type="entry name" value="Leukotriene A4 hydrolase N-terminal domain"/>
    <property type="match status" value="1"/>
</dbReference>
<dbReference type="Gene3D" id="1.10.390.10">
    <property type="entry name" value="Neutral Protease Domain 2"/>
    <property type="match status" value="1"/>
</dbReference>
<dbReference type="PRINTS" id="PR00756">
    <property type="entry name" value="ALADIPTASE"/>
</dbReference>
<dbReference type="Proteomes" id="UP000199515">
    <property type="component" value="Unassembled WGS sequence"/>
</dbReference>
<evidence type="ECO:0000256" key="8">
    <source>
        <dbReference type="ARBA" id="ARBA00022801"/>
    </source>
</evidence>
<keyword evidence="17" id="KW-1185">Reference proteome</keyword>
<comment type="cofactor">
    <cofactor evidence="2">
        <name>Zn(2+)</name>
        <dbReference type="ChEBI" id="CHEBI:29105"/>
    </cofactor>
</comment>
<evidence type="ECO:0000256" key="1">
    <source>
        <dbReference type="ARBA" id="ARBA00000098"/>
    </source>
</evidence>
<accession>A0A1H2RWM1</accession>
<feature type="domain" description="Aminopeptidase N-like N-terminal" evidence="15">
    <location>
        <begin position="31"/>
        <end position="201"/>
    </location>
</feature>
<dbReference type="InterPro" id="IPR001930">
    <property type="entry name" value="Peptidase_M1"/>
</dbReference>
<dbReference type="SUPFAM" id="SSF55486">
    <property type="entry name" value="Metalloproteases ('zincins'), catalytic domain"/>
    <property type="match status" value="1"/>
</dbReference>
<dbReference type="InterPro" id="IPR027268">
    <property type="entry name" value="Peptidase_M4/M1_CTD_sf"/>
</dbReference>
<dbReference type="EC" id="3.4.11.2" evidence="4"/>
<dbReference type="PANTHER" id="PTHR11533">
    <property type="entry name" value="PROTEASE M1 ZINC METALLOPROTEASE"/>
    <property type="match status" value="1"/>
</dbReference>
<keyword evidence="6" id="KW-0645">Protease</keyword>
<dbReference type="GO" id="GO:0006508">
    <property type="term" value="P:proteolysis"/>
    <property type="evidence" value="ECO:0007669"/>
    <property type="project" value="UniProtKB-KW"/>
</dbReference>
<sequence>MIFKAAAPAPGADTSGDSYLPRHGNGGYRVQHYDLELDYRIGPNRLSGKASIRCVSTQALSRLSLDFGEFRINRVLVGGKPARFTRNQHKLNVKPQKSLPVGAEFTVEVHYVGNPKPIAGIWGDIGWDELTDGSLVASQPIGAPSWFPCNDHPADKATYRVSLTTASPYAVFVTGNLKSQYTRASTTTWVFERNEPTPTYLMSVQIGRYDEFEFPPARVLQRAGVPQRLHRDFARDFGRQGQIMESLETMFGPYPFDEYVIVVTDDELDDPIEAQGMSIFGANHVDGKRTHERLVVHELAHQWFGNSLTVADWRHIWLNEGFATYAEWLWSEESGGASAQTLARSWYTRMKAKPADLKIADPGVERMFDERVYKRGALTLHALRHALGDDAFFALVKAWAAEHRHGTVTTREFVAMAELYAGRSLRDFFRGWLDSPVMPALPGPG</sequence>
<comment type="catalytic activity">
    <reaction evidence="1">
        <text>Release of an N-terminal amino acid, Xaa-|-Yaa- from a peptide, amide or arylamide. Xaa is preferably Ala, but may be most amino acids including Pro (slow action). When a terminal hydrophobic residue is followed by a prolyl residue, the two may be released as an intact Xaa-Pro dipeptide.</text>
        <dbReference type="EC" id="3.4.11.2"/>
    </reaction>
</comment>
<evidence type="ECO:0000313" key="16">
    <source>
        <dbReference type="EMBL" id="SDW23873.1"/>
    </source>
</evidence>
<dbReference type="InterPro" id="IPR045357">
    <property type="entry name" value="Aminopeptidase_N-like_N"/>
</dbReference>
<keyword evidence="7" id="KW-0479">Metal-binding</keyword>
<dbReference type="AlphaFoldDB" id="A0A1H2RWM1"/>
<feature type="domain" description="Peptidase M1 membrane alanine aminopeptidase" evidence="14">
    <location>
        <begin position="243"/>
        <end position="432"/>
    </location>
</feature>
<keyword evidence="10" id="KW-0482">Metalloprotease</keyword>
<name>A0A1H2RWM1_9PSEU</name>
<dbReference type="GO" id="GO:0008237">
    <property type="term" value="F:metallopeptidase activity"/>
    <property type="evidence" value="ECO:0007669"/>
    <property type="project" value="UniProtKB-KW"/>
</dbReference>
<dbReference type="STRING" id="589385.SAMN05421504_10141"/>
<evidence type="ECO:0000313" key="17">
    <source>
        <dbReference type="Proteomes" id="UP000199515"/>
    </source>
</evidence>
<evidence type="ECO:0000256" key="5">
    <source>
        <dbReference type="ARBA" id="ARBA00015611"/>
    </source>
</evidence>
<evidence type="ECO:0000256" key="10">
    <source>
        <dbReference type="ARBA" id="ARBA00023049"/>
    </source>
</evidence>
<dbReference type="Pfam" id="PF01433">
    <property type="entry name" value="Peptidase_M1"/>
    <property type="match status" value="1"/>
</dbReference>
<dbReference type="InterPro" id="IPR042097">
    <property type="entry name" value="Aminopeptidase_N-like_N_sf"/>
</dbReference>
<reference evidence="16 17" key="1">
    <citation type="submission" date="2016-10" db="EMBL/GenBank/DDBJ databases">
        <authorList>
            <person name="de Groot N.N."/>
        </authorList>
    </citation>
    <scope>NUCLEOTIDE SEQUENCE [LARGE SCALE GENOMIC DNA]</scope>
    <source>
        <strain evidence="16 17">CPCC 202699</strain>
    </source>
</reference>
<evidence type="ECO:0000256" key="9">
    <source>
        <dbReference type="ARBA" id="ARBA00022833"/>
    </source>
</evidence>
<keyword evidence="9" id="KW-0862">Zinc</keyword>
<evidence type="ECO:0000256" key="2">
    <source>
        <dbReference type="ARBA" id="ARBA00001947"/>
    </source>
</evidence>
<dbReference type="RefSeq" id="WP_091287778.1">
    <property type="nucleotide sequence ID" value="NZ_FNON01000001.1"/>
</dbReference>
<dbReference type="Pfam" id="PF17900">
    <property type="entry name" value="Peptidase_M1_N"/>
    <property type="match status" value="1"/>
</dbReference>
<evidence type="ECO:0000256" key="11">
    <source>
        <dbReference type="ARBA" id="ARBA00029811"/>
    </source>
</evidence>
<dbReference type="InterPro" id="IPR050344">
    <property type="entry name" value="Peptidase_M1_aminopeptidases"/>
</dbReference>
<evidence type="ECO:0000256" key="3">
    <source>
        <dbReference type="ARBA" id="ARBA00010136"/>
    </source>
</evidence>
<dbReference type="Gene3D" id="2.60.40.1730">
    <property type="entry name" value="tricorn interacting facor f3 domain"/>
    <property type="match status" value="1"/>
</dbReference>
<dbReference type="EMBL" id="FNON01000001">
    <property type="protein sequence ID" value="SDW23873.1"/>
    <property type="molecule type" value="Genomic_DNA"/>
</dbReference>
<dbReference type="InterPro" id="IPR014782">
    <property type="entry name" value="Peptidase_M1_dom"/>
</dbReference>
<comment type="similarity">
    <text evidence="3">Belongs to the peptidase M1 family.</text>
</comment>
<evidence type="ECO:0000256" key="13">
    <source>
        <dbReference type="SAM" id="MobiDB-lite"/>
    </source>
</evidence>
<evidence type="ECO:0000256" key="12">
    <source>
        <dbReference type="ARBA" id="ARBA00031533"/>
    </source>
</evidence>
<evidence type="ECO:0000256" key="7">
    <source>
        <dbReference type="ARBA" id="ARBA00022723"/>
    </source>
</evidence>
<proteinExistence type="inferred from homology"/>
<evidence type="ECO:0000259" key="15">
    <source>
        <dbReference type="Pfam" id="PF17900"/>
    </source>
</evidence>
<keyword evidence="8" id="KW-0378">Hydrolase</keyword>
<dbReference type="OrthoDB" id="100605at2"/>
<dbReference type="GO" id="GO:0008270">
    <property type="term" value="F:zinc ion binding"/>
    <property type="evidence" value="ECO:0007669"/>
    <property type="project" value="InterPro"/>
</dbReference>
<evidence type="ECO:0000256" key="6">
    <source>
        <dbReference type="ARBA" id="ARBA00022670"/>
    </source>
</evidence>
<evidence type="ECO:0000256" key="4">
    <source>
        <dbReference type="ARBA" id="ARBA00012564"/>
    </source>
</evidence>
<protein>
    <recommendedName>
        <fullName evidence="5">Aminopeptidase N</fullName>
        <ecNumber evidence="4">3.4.11.2</ecNumber>
    </recommendedName>
    <alternativeName>
        <fullName evidence="11">Alanine aminopeptidase</fullName>
    </alternativeName>
    <alternativeName>
        <fullName evidence="12">Lysyl aminopeptidase</fullName>
    </alternativeName>
</protein>
<organism evidence="16 17">
    <name type="scientific">Amycolatopsis xylanica</name>
    <dbReference type="NCBI Taxonomy" id="589385"/>
    <lineage>
        <taxon>Bacteria</taxon>
        <taxon>Bacillati</taxon>
        <taxon>Actinomycetota</taxon>
        <taxon>Actinomycetes</taxon>
        <taxon>Pseudonocardiales</taxon>
        <taxon>Pseudonocardiaceae</taxon>
        <taxon>Amycolatopsis</taxon>
    </lineage>
</organism>
<feature type="region of interest" description="Disordered" evidence="13">
    <location>
        <begin position="1"/>
        <end position="20"/>
    </location>
</feature>
<gene>
    <name evidence="16" type="ORF">SAMN05421504_10141</name>
</gene>
<dbReference type="GO" id="GO:0016285">
    <property type="term" value="F:alanyl aminopeptidase activity"/>
    <property type="evidence" value="ECO:0007669"/>
    <property type="project" value="UniProtKB-EC"/>
</dbReference>
<evidence type="ECO:0000259" key="14">
    <source>
        <dbReference type="Pfam" id="PF01433"/>
    </source>
</evidence>